<sequence length="214" mass="22488">MSLVRRALGALIHRAYGAIRAAGEISPGSPAGYRFRSLGPGVSIAFPPGAIFGEQWIEIGDHTLIGERVSMSCGMVPGPDLGPDSILRIGASCSIGRGSHIVAHQSVDIGDDVFTGPYVYITDQNHVYDDPDMPIGRQWPRNSPVSIGSGSWLGTGAIILPGTTLGRQCVVAGGAVVRGEFPDHSVVAGVPARRVRGYTPEQGWHTPVTLDSIP</sequence>
<accession>A0ABP5P8T5</accession>
<dbReference type="RefSeq" id="WP_344473750.1">
    <property type="nucleotide sequence ID" value="NZ_BAAAQX010000005.1"/>
</dbReference>
<dbReference type="Gene3D" id="2.160.10.10">
    <property type="entry name" value="Hexapeptide repeat proteins"/>
    <property type="match status" value="1"/>
</dbReference>
<dbReference type="CDD" id="cd04647">
    <property type="entry name" value="LbH_MAT_like"/>
    <property type="match status" value="1"/>
</dbReference>
<evidence type="ECO:0000313" key="3">
    <source>
        <dbReference type="EMBL" id="GAA2206990.1"/>
    </source>
</evidence>
<evidence type="ECO:0008006" key="5">
    <source>
        <dbReference type="Google" id="ProtNLM"/>
    </source>
</evidence>
<reference evidence="4" key="1">
    <citation type="journal article" date="2019" name="Int. J. Syst. Evol. Microbiol.">
        <title>The Global Catalogue of Microorganisms (GCM) 10K type strain sequencing project: providing services to taxonomists for standard genome sequencing and annotation.</title>
        <authorList>
            <consortium name="The Broad Institute Genomics Platform"/>
            <consortium name="The Broad Institute Genome Sequencing Center for Infectious Disease"/>
            <person name="Wu L."/>
            <person name="Ma J."/>
        </authorList>
    </citation>
    <scope>NUCLEOTIDE SEQUENCE [LARGE SCALE GENOMIC DNA]</scope>
    <source>
        <strain evidence="4">JCM 16114</strain>
    </source>
</reference>
<evidence type="ECO:0000256" key="1">
    <source>
        <dbReference type="ARBA" id="ARBA00007274"/>
    </source>
</evidence>
<proteinExistence type="inferred from homology"/>
<evidence type="ECO:0000313" key="4">
    <source>
        <dbReference type="Proteomes" id="UP001499843"/>
    </source>
</evidence>
<dbReference type="PANTHER" id="PTHR23416">
    <property type="entry name" value="SIALIC ACID SYNTHASE-RELATED"/>
    <property type="match status" value="1"/>
</dbReference>
<dbReference type="InterPro" id="IPR001451">
    <property type="entry name" value="Hexapep"/>
</dbReference>
<dbReference type="Proteomes" id="UP001499843">
    <property type="component" value="Unassembled WGS sequence"/>
</dbReference>
<keyword evidence="2" id="KW-0808">Transferase</keyword>
<name>A0ABP5P8T5_9ACTN</name>
<dbReference type="SUPFAM" id="SSF51161">
    <property type="entry name" value="Trimeric LpxA-like enzymes"/>
    <property type="match status" value="1"/>
</dbReference>
<comment type="caution">
    <text evidence="3">The sequence shown here is derived from an EMBL/GenBank/DDBJ whole genome shotgun (WGS) entry which is preliminary data.</text>
</comment>
<evidence type="ECO:0000256" key="2">
    <source>
        <dbReference type="ARBA" id="ARBA00022679"/>
    </source>
</evidence>
<dbReference type="EMBL" id="BAAAQX010000005">
    <property type="protein sequence ID" value="GAA2206990.1"/>
    <property type="molecule type" value="Genomic_DNA"/>
</dbReference>
<keyword evidence="4" id="KW-1185">Reference proteome</keyword>
<dbReference type="InterPro" id="IPR011004">
    <property type="entry name" value="Trimer_LpxA-like_sf"/>
</dbReference>
<gene>
    <name evidence="3" type="ORF">GCM10009850_024480</name>
</gene>
<dbReference type="InterPro" id="IPR051159">
    <property type="entry name" value="Hexapeptide_acetyltransf"/>
</dbReference>
<dbReference type="Pfam" id="PF00132">
    <property type="entry name" value="Hexapep"/>
    <property type="match status" value="1"/>
</dbReference>
<organism evidence="3 4">
    <name type="scientific">Nonomuraea monospora</name>
    <dbReference type="NCBI Taxonomy" id="568818"/>
    <lineage>
        <taxon>Bacteria</taxon>
        <taxon>Bacillati</taxon>
        <taxon>Actinomycetota</taxon>
        <taxon>Actinomycetes</taxon>
        <taxon>Streptosporangiales</taxon>
        <taxon>Streptosporangiaceae</taxon>
        <taxon>Nonomuraea</taxon>
    </lineage>
</organism>
<comment type="similarity">
    <text evidence="1">Belongs to the transferase hexapeptide repeat family.</text>
</comment>
<dbReference type="PANTHER" id="PTHR23416:SF23">
    <property type="entry name" value="ACETYLTRANSFERASE C18B11.09C-RELATED"/>
    <property type="match status" value="1"/>
</dbReference>
<protein>
    <recommendedName>
        <fullName evidence="5">Sugar acetyltransferase</fullName>
    </recommendedName>
</protein>